<keyword evidence="2" id="KW-0812">Transmembrane</keyword>
<feature type="compositionally biased region" description="Basic and acidic residues" evidence="1">
    <location>
        <begin position="110"/>
        <end position="134"/>
    </location>
</feature>
<feature type="region of interest" description="Disordered" evidence="1">
    <location>
        <begin position="110"/>
        <end position="185"/>
    </location>
</feature>
<evidence type="ECO:0000313" key="3">
    <source>
        <dbReference type="EMBL" id="KAG2283022.1"/>
    </source>
</evidence>
<sequence length="185" mass="20050">MLDGSAAEPALPPVEPETLRWITTAENEPLMEEKREGKKLCIAQRDDLMAMLIQLLYSTSIYFSTLTYFLRYVQCLQTNDAVFVAFGMEMVKLTNIQAAEAAHILGGDHSADDVMHGENPVESKVSDGDNKTDVELPYGVSGELGETTNANHQPSSSVVPGGGRLASTKPVDGPNENGKKKPRLA</sequence>
<keyword evidence="4" id="KW-1185">Reference proteome</keyword>
<feature type="compositionally biased region" description="Polar residues" evidence="1">
    <location>
        <begin position="146"/>
        <end position="158"/>
    </location>
</feature>
<protein>
    <submittedName>
        <fullName evidence="3">Uncharacterized protein</fullName>
    </submittedName>
</protein>
<comment type="caution">
    <text evidence="3">The sequence shown here is derived from an EMBL/GenBank/DDBJ whole genome shotgun (WGS) entry which is preliminary data.</text>
</comment>
<evidence type="ECO:0000256" key="1">
    <source>
        <dbReference type="SAM" id="MobiDB-lite"/>
    </source>
</evidence>
<gene>
    <name evidence="3" type="ORF">Bca52824_054242</name>
</gene>
<evidence type="ECO:0000256" key="2">
    <source>
        <dbReference type="SAM" id="Phobius"/>
    </source>
</evidence>
<accession>A0A8X7ULF6</accession>
<reference evidence="3 4" key="1">
    <citation type="submission" date="2020-02" db="EMBL/GenBank/DDBJ databases">
        <authorList>
            <person name="Ma Q."/>
            <person name="Huang Y."/>
            <person name="Song X."/>
            <person name="Pei D."/>
        </authorList>
    </citation>
    <scope>NUCLEOTIDE SEQUENCE [LARGE SCALE GENOMIC DNA]</scope>
    <source>
        <strain evidence="3">Sxm20200214</strain>
        <tissue evidence="3">Leaf</tissue>
    </source>
</reference>
<keyword evidence="2" id="KW-0472">Membrane</keyword>
<dbReference type="OrthoDB" id="10467891at2759"/>
<dbReference type="AlphaFoldDB" id="A0A8X7ULF6"/>
<keyword evidence="2" id="KW-1133">Transmembrane helix</keyword>
<feature type="transmembrane region" description="Helical" evidence="2">
    <location>
        <begin position="48"/>
        <end position="70"/>
    </location>
</feature>
<dbReference type="Proteomes" id="UP000886595">
    <property type="component" value="Unassembled WGS sequence"/>
</dbReference>
<organism evidence="3 4">
    <name type="scientific">Brassica carinata</name>
    <name type="common">Ethiopian mustard</name>
    <name type="synonym">Abyssinian cabbage</name>
    <dbReference type="NCBI Taxonomy" id="52824"/>
    <lineage>
        <taxon>Eukaryota</taxon>
        <taxon>Viridiplantae</taxon>
        <taxon>Streptophyta</taxon>
        <taxon>Embryophyta</taxon>
        <taxon>Tracheophyta</taxon>
        <taxon>Spermatophyta</taxon>
        <taxon>Magnoliopsida</taxon>
        <taxon>eudicotyledons</taxon>
        <taxon>Gunneridae</taxon>
        <taxon>Pentapetalae</taxon>
        <taxon>rosids</taxon>
        <taxon>malvids</taxon>
        <taxon>Brassicales</taxon>
        <taxon>Brassicaceae</taxon>
        <taxon>Brassiceae</taxon>
        <taxon>Brassica</taxon>
    </lineage>
</organism>
<dbReference type="EMBL" id="JAAMPC010000011">
    <property type="protein sequence ID" value="KAG2283022.1"/>
    <property type="molecule type" value="Genomic_DNA"/>
</dbReference>
<evidence type="ECO:0000313" key="4">
    <source>
        <dbReference type="Proteomes" id="UP000886595"/>
    </source>
</evidence>
<name>A0A8X7ULF6_BRACI</name>
<proteinExistence type="predicted"/>